<sequence>MAEQLHLWDQQHPTELQFERTRGMEYFNLYQGELVYYPHFFSLAESDRYLEQLTSEIDWRHEPIKVYGREILQPRLTAWYGDAGKSYTYSGINMQPQPWTAALLTIKQEIETIAGVIFNSVLLTLYRDGQDSMGWHSDDEPELGTNPIIASVSFGATRKFQLRHKSRKDLDKVVINLSHGSFLLMAGITQHHWQHQIPKTTKVTNPRINLTFRIVHA</sequence>
<evidence type="ECO:0000256" key="4">
    <source>
        <dbReference type="ARBA" id="ARBA00022842"/>
    </source>
</evidence>
<dbReference type="Pfam" id="PF13532">
    <property type="entry name" value="2OG-FeII_Oxy_2"/>
    <property type="match status" value="1"/>
</dbReference>
<evidence type="ECO:0000259" key="9">
    <source>
        <dbReference type="PROSITE" id="PS51471"/>
    </source>
</evidence>
<dbReference type="PANTHER" id="PTHR31212:SF4">
    <property type="entry name" value="ALPHA-KETOGLUTARATE-DEPENDENT DIOXYGENASE ALKB HOMOLOG 3"/>
    <property type="match status" value="1"/>
</dbReference>
<dbReference type="SUPFAM" id="SSF51197">
    <property type="entry name" value="Clavaminate synthase-like"/>
    <property type="match status" value="1"/>
</dbReference>
<dbReference type="Gene3D" id="2.60.120.590">
    <property type="entry name" value="Alpha-ketoglutarate-dependent dioxygenase AlkB-like"/>
    <property type="match status" value="1"/>
</dbReference>
<evidence type="ECO:0000256" key="6">
    <source>
        <dbReference type="ARBA" id="ARBA00023002"/>
    </source>
</evidence>
<gene>
    <name evidence="10" type="ordered locus">Cyan7425_0803</name>
</gene>
<keyword evidence="3" id="KW-0227">DNA damage</keyword>
<evidence type="ECO:0000256" key="3">
    <source>
        <dbReference type="ARBA" id="ARBA00022763"/>
    </source>
</evidence>
<dbReference type="AlphaFoldDB" id="B8HW11"/>
<dbReference type="EMBL" id="CP001344">
    <property type="protein sequence ID" value="ACL43189.1"/>
    <property type="molecule type" value="Genomic_DNA"/>
</dbReference>
<dbReference type="eggNOG" id="COG3145">
    <property type="taxonomic scope" value="Bacteria"/>
</dbReference>
<keyword evidence="6" id="KW-0560">Oxidoreductase</keyword>
<evidence type="ECO:0000256" key="8">
    <source>
        <dbReference type="ARBA" id="ARBA00023204"/>
    </source>
</evidence>
<dbReference type="GO" id="GO:0016787">
    <property type="term" value="F:hydrolase activity"/>
    <property type="evidence" value="ECO:0007669"/>
    <property type="project" value="UniProtKB-ARBA"/>
</dbReference>
<organism evidence="10">
    <name type="scientific">Cyanothece sp. (strain PCC 7425 / ATCC 29141)</name>
    <dbReference type="NCBI Taxonomy" id="395961"/>
    <lineage>
        <taxon>Bacteria</taxon>
        <taxon>Bacillati</taxon>
        <taxon>Cyanobacteriota</taxon>
        <taxon>Cyanophyceae</taxon>
        <taxon>Gomontiellales</taxon>
        <taxon>Cyanothecaceae</taxon>
        <taxon>Cyanothece</taxon>
    </lineage>
</organism>
<keyword evidence="8" id="KW-0234">DNA repair</keyword>
<dbReference type="OrthoDB" id="190276at2"/>
<dbReference type="InterPro" id="IPR032854">
    <property type="entry name" value="ALKBH3"/>
</dbReference>
<dbReference type="PANTHER" id="PTHR31212">
    <property type="entry name" value="ALPHA-KETOGLUTARATE-DEPENDENT DIOXYGENASE ALKB HOMOLOG 3"/>
    <property type="match status" value="1"/>
</dbReference>
<dbReference type="KEGG" id="cyn:Cyan7425_0803"/>
<keyword evidence="2" id="KW-0479">Metal-binding</keyword>
<keyword evidence="5" id="KW-0223">Dioxygenase</keyword>
<evidence type="ECO:0000313" key="10">
    <source>
        <dbReference type="EMBL" id="ACL43189.1"/>
    </source>
</evidence>
<accession>B8HW11</accession>
<dbReference type="InterPro" id="IPR005123">
    <property type="entry name" value="Oxoglu/Fe-dep_dioxygenase_dom"/>
</dbReference>
<evidence type="ECO:0000256" key="7">
    <source>
        <dbReference type="ARBA" id="ARBA00023004"/>
    </source>
</evidence>
<name>B8HW11_CYAP4</name>
<keyword evidence="7" id="KW-0408">Iron</keyword>
<dbReference type="GO" id="GO:0016705">
    <property type="term" value="F:oxidoreductase activity, acting on paired donors, with incorporation or reduction of molecular oxygen"/>
    <property type="evidence" value="ECO:0007669"/>
    <property type="project" value="UniProtKB-ARBA"/>
</dbReference>
<evidence type="ECO:0000256" key="5">
    <source>
        <dbReference type="ARBA" id="ARBA00022964"/>
    </source>
</evidence>
<dbReference type="GO" id="GO:0032451">
    <property type="term" value="F:demethylase activity"/>
    <property type="evidence" value="ECO:0007669"/>
    <property type="project" value="UniProtKB-ARBA"/>
</dbReference>
<dbReference type="InterPro" id="IPR037151">
    <property type="entry name" value="AlkB-like_sf"/>
</dbReference>
<proteinExistence type="predicted"/>
<dbReference type="GO" id="GO:0046872">
    <property type="term" value="F:metal ion binding"/>
    <property type="evidence" value="ECO:0007669"/>
    <property type="project" value="UniProtKB-KW"/>
</dbReference>
<dbReference type="HOGENOM" id="CLU_048788_5_2_3"/>
<reference evidence="10" key="1">
    <citation type="submission" date="2009-01" db="EMBL/GenBank/DDBJ databases">
        <title>Complete sequence of chromosome Cyanothece sp. PCC 7425.</title>
        <authorList>
            <consortium name="US DOE Joint Genome Institute"/>
            <person name="Lucas S."/>
            <person name="Copeland A."/>
            <person name="Lapidus A."/>
            <person name="Glavina del Rio T."/>
            <person name="Dalin E."/>
            <person name="Tice H."/>
            <person name="Bruce D."/>
            <person name="Goodwin L."/>
            <person name="Pitluck S."/>
            <person name="Sims D."/>
            <person name="Meineke L."/>
            <person name="Brettin T."/>
            <person name="Detter J.C."/>
            <person name="Han C."/>
            <person name="Larimer F."/>
            <person name="Land M."/>
            <person name="Hauser L."/>
            <person name="Kyrpides N."/>
            <person name="Ovchinnikova G."/>
            <person name="Liberton M."/>
            <person name="Stoeckel J."/>
            <person name="Banerjee A."/>
            <person name="Singh A."/>
            <person name="Page L."/>
            <person name="Sato H."/>
            <person name="Zhao L."/>
            <person name="Sherman L."/>
            <person name="Pakrasi H."/>
            <person name="Richardson P."/>
        </authorList>
    </citation>
    <scope>NUCLEOTIDE SEQUENCE</scope>
    <source>
        <strain evidence="10">PCC 7425</strain>
    </source>
</reference>
<dbReference type="STRING" id="395961.Cyan7425_0803"/>
<dbReference type="GO" id="GO:0006307">
    <property type="term" value="P:DNA alkylation repair"/>
    <property type="evidence" value="ECO:0007669"/>
    <property type="project" value="InterPro"/>
</dbReference>
<dbReference type="PROSITE" id="PS51471">
    <property type="entry name" value="FE2OG_OXY"/>
    <property type="match status" value="1"/>
</dbReference>
<evidence type="ECO:0000256" key="2">
    <source>
        <dbReference type="ARBA" id="ARBA00022723"/>
    </source>
</evidence>
<dbReference type="GO" id="GO:0140097">
    <property type="term" value="F:catalytic activity, acting on DNA"/>
    <property type="evidence" value="ECO:0007669"/>
    <property type="project" value="UniProtKB-ARBA"/>
</dbReference>
<dbReference type="InterPro" id="IPR027450">
    <property type="entry name" value="AlkB-like"/>
</dbReference>
<dbReference type="FunFam" id="2.60.120.590:FF:000004">
    <property type="entry name" value="DNA oxidative demethylase ALKBH2"/>
    <property type="match status" value="1"/>
</dbReference>
<dbReference type="GO" id="GO:0051213">
    <property type="term" value="F:dioxygenase activity"/>
    <property type="evidence" value="ECO:0007669"/>
    <property type="project" value="UniProtKB-KW"/>
</dbReference>
<evidence type="ECO:0000256" key="1">
    <source>
        <dbReference type="ARBA" id="ARBA00001954"/>
    </source>
</evidence>
<comment type="cofactor">
    <cofactor evidence="1">
        <name>Fe(2+)</name>
        <dbReference type="ChEBI" id="CHEBI:29033"/>
    </cofactor>
</comment>
<keyword evidence="4" id="KW-0460">Magnesium</keyword>
<feature type="domain" description="Fe2OG dioxygenase" evidence="9">
    <location>
        <begin position="117"/>
        <end position="216"/>
    </location>
</feature>
<protein>
    <submittedName>
        <fullName evidence="10">2OG-Fe(II) oxygenase</fullName>
    </submittedName>
</protein>